<dbReference type="OrthoDB" id="6267493at2759"/>
<comment type="caution">
    <text evidence="2">The sequence shown here is derived from an EMBL/GenBank/DDBJ whole genome shotgun (WGS) entry which is preliminary data.</text>
</comment>
<feature type="transmembrane region" description="Helical" evidence="1">
    <location>
        <begin position="76"/>
        <end position="104"/>
    </location>
</feature>
<dbReference type="AlphaFoldDB" id="A0A8J4WI87"/>
<feature type="transmembrane region" description="Helical" evidence="1">
    <location>
        <begin position="165"/>
        <end position="188"/>
    </location>
</feature>
<keyword evidence="1" id="KW-0472">Membrane</keyword>
<reference evidence="2" key="1">
    <citation type="submission" date="2019-05" db="EMBL/GenBank/DDBJ databases">
        <title>Annotation for the trematode Paragonimus heterotremus.</title>
        <authorList>
            <person name="Choi Y.-J."/>
        </authorList>
    </citation>
    <scope>NUCLEOTIDE SEQUENCE</scope>
    <source>
        <strain evidence="2">LC</strain>
    </source>
</reference>
<feature type="transmembrane region" description="Helical" evidence="1">
    <location>
        <begin position="27"/>
        <end position="56"/>
    </location>
</feature>
<dbReference type="EMBL" id="LUCH01001226">
    <property type="protein sequence ID" value="KAF5403433.1"/>
    <property type="molecule type" value="Genomic_DNA"/>
</dbReference>
<protein>
    <submittedName>
        <fullName evidence="2">Uncharacterized protein</fullName>
    </submittedName>
</protein>
<feature type="transmembrane region" description="Helical" evidence="1">
    <location>
        <begin position="131"/>
        <end position="153"/>
    </location>
</feature>
<evidence type="ECO:0000313" key="3">
    <source>
        <dbReference type="Proteomes" id="UP000748531"/>
    </source>
</evidence>
<evidence type="ECO:0000256" key="1">
    <source>
        <dbReference type="SAM" id="Phobius"/>
    </source>
</evidence>
<dbReference type="Proteomes" id="UP000748531">
    <property type="component" value="Unassembled WGS sequence"/>
</dbReference>
<proteinExistence type="predicted"/>
<keyword evidence="1" id="KW-1133">Transmembrane helix</keyword>
<evidence type="ECO:0000313" key="2">
    <source>
        <dbReference type="EMBL" id="KAF5403433.1"/>
    </source>
</evidence>
<keyword evidence="3" id="KW-1185">Reference proteome</keyword>
<organism evidence="2 3">
    <name type="scientific">Paragonimus heterotremus</name>
    <dbReference type="NCBI Taxonomy" id="100268"/>
    <lineage>
        <taxon>Eukaryota</taxon>
        <taxon>Metazoa</taxon>
        <taxon>Spiralia</taxon>
        <taxon>Lophotrochozoa</taxon>
        <taxon>Platyhelminthes</taxon>
        <taxon>Trematoda</taxon>
        <taxon>Digenea</taxon>
        <taxon>Plagiorchiida</taxon>
        <taxon>Troglotremata</taxon>
        <taxon>Troglotrematidae</taxon>
        <taxon>Paragonimus</taxon>
    </lineage>
</organism>
<keyword evidence="1" id="KW-0812">Transmembrane</keyword>
<accession>A0A8J4WI87</accession>
<name>A0A8J4WI87_9TREM</name>
<gene>
    <name evidence="2" type="ORF">PHET_03124</name>
</gene>
<sequence>MVWLIRRRDEIRPICPMKGCFCLDNRMGCFICTIFTAISTFIAWVFVVLDLVSWGVPDFIIDPQFPTHWRIRFWKGFILCDIVMVFANLILLVMSLIVIVAIVWPTRYVNKNIHVLINAFFQRLYHLKPYLRAWCIIMFLHLITDLGVGVYTYSWYGLAAWRAPYLIFSVMFFIVCYVFHVLFLVVGFSYYCEVRMALCGEGDPEVMQEVGFLSATPSAISPHSYAFPQLQKS</sequence>